<evidence type="ECO:0000313" key="2">
    <source>
        <dbReference type="Proteomes" id="UP000216411"/>
    </source>
</evidence>
<proteinExistence type="predicted"/>
<comment type="caution">
    <text evidence="1">The sequence shown here is derived from an EMBL/GenBank/DDBJ whole genome shotgun (WGS) entry which is preliminary data.</text>
</comment>
<protein>
    <recommendedName>
        <fullName evidence="3">Collagenase-like PrtC family protease</fullName>
    </recommendedName>
</protein>
<dbReference type="EMBL" id="NOKA02000001">
    <property type="protein sequence ID" value="RDY33013.1"/>
    <property type="molecule type" value="Genomic_DNA"/>
</dbReference>
<keyword evidence="2" id="KW-1185">Reference proteome</keyword>
<dbReference type="Pfam" id="PF01136">
    <property type="entry name" value="Peptidase_U32"/>
    <property type="match status" value="1"/>
</dbReference>
<name>A0A371JJV1_9FIRM</name>
<dbReference type="InterPro" id="IPR001539">
    <property type="entry name" value="Peptidase_U32"/>
</dbReference>
<dbReference type="InterPro" id="IPR051454">
    <property type="entry name" value="RNA/ubiquinone_mod_enzymes"/>
</dbReference>
<sequence length="350" mass="41116">MLTVPCQWNLESIKRIVGLRQSNGIDIGEMYGALSNGITPQGRSLAIAHNTTKENALQIKRILDEHNISFAYLINTPIEIESCRFLDEELEWIINEFKADSLTISSKELMQYIRKRYPDIRINVSTIAGIKTIEDVKSYLSISPAKIIAHHDLNRNFKDLRKVLDYLKNNNMQLELMVNESCLRRCPYREQHYNELGTGNDDRKFHEKCNLIKIQNPYQLLMANFIRPEDLYVYESLGVNLFKITGRSKPIAWMEEVVQTYLNREFKENLMRLLGIDPLLKAEDWIFISNNSLDGFLQHYSDCDNLQQEIKYCEDWIIKLYHNKQFYIDRAMNCQEKNGRLIFEPVNGIY</sequence>
<organism evidence="1 2">
    <name type="scientific">Lachnotalea glycerini</name>
    <dbReference type="NCBI Taxonomy" id="1763509"/>
    <lineage>
        <taxon>Bacteria</taxon>
        <taxon>Bacillati</taxon>
        <taxon>Bacillota</taxon>
        <taxon>Clostridia</taxon>
        <taxon>Lachnospirales</taxon>
        <taxon>Lachnospiraceae</taxon>
        <taxon>Lachnotalea</taxon>
    </lineage>
</organism>
<evidence type="ECO:0000313" key="1">
    <source>
        <dbReference type="EMBL" id="RDY33013.1"/>
    </source>
</evidence>
<accession>A0A371JJV1</accession>
<dbReference type="PANTHER" id="PTHR30217">
    <property type="entry name" value="PEPTIDASE U32 FAMILY"/>
    <property type="match status" value="1"/>
</dbReference>
<dbReference type="Proteomes" id="UP000216411">
    <property type="component" value="Unassembled WGS sequence"/>
</dbReference>
<evidence type="ECO:0008006" key="3">
    <source>
        <dbReference type="Google" id="ProtNLM"/>
    </source>
</evidence>
<dbReference type="AlphaFoldDB" id="A0A371JJV1"/>
<gene>
    <name evidence="1" type="ORF">CG710_000330</name>
</gene>
<dbReference type="PANTHER" id="PTHR30217:SF10">
    <property type="entry name" value="23S RRNA 5-HYDROXYCYTIDINE C2501 SYNTHASE"/>
    <property type="match status" value="1"/>
</dbReference>
<reference evidence="1 2" key="1">
    <citation type="journal article" date="2017" name="Genome Announc.">
        <title>Draft Genome Sequence of a Sporulating and Motile Strain of Lachnotalea glycerini Isolated from Water in Quebec City, Canada.</title>
        <authorList>
            <person name="Maheux A.F."/>
            <person name="Boudreau D.K."/>
            <person name="Berube E."/>
            <person name="Boissinot M."/>
            <person name="Raymond F."/>
            <person name="Brodeur S."/>
            <person name="Corbeil J."/>
            <person name="Isabel S."/>
            <person name="Omar R.F."/>
            <person name="Bergeron M.G."/>
        </authorList>
    </citation>
    <scope>NUCLEOTIDE SEQUENCE [LARGE SCALE GENOMIC DNA]</scope>
    <source>
        <strain evidence="1 2">CCRI-19302</strain>
    </source>
</reference>